<evidence type="ECO:0000256" key="8">
    <source>
        <dbReference type="ARBA" id="ARBA00023186"/>
    </source>
</evidence>
<dbReference type="Pfam" id="PF02889">
    <property type="entry name" value="Sec63"/>
    <property type="match status" value="1"/>
</dbReference>
<dbReference type="Gene3D" id="2.60.40.150">
    <property type="entry name" value="C2 domain"/>
    <property type="match status" value="1"/>
</dbReference>
<evidence type="ECO:0000256" key="2">
    <source>
        <dbReference type="ARBA" id="ARBA00022448"/>
    </source>
</evidence>
<accession>A0ABD3R7Y9</accession>
<evidence type="ECO:0000256" key="9">
    <source>
        <dbReference type="SAM" id="MobiDB-lite"/>
    </source>
</evidence>
<keyword evidence="6 10" id="KW-1133">Transmembrane helix</keyword>
<keyword evidence="5" id="KW-0653">Protein transport</keyword>
<evidence type="ECO:0000256" key="10">
    <source>
        <dbReference type="SAM" id="Phobius"/>
    </source>
</evidence>
<feature type="transmembrane region" description="Helical" evidence="10">
    <location>
        <begin position="196"/>
        <end position="217"/>
    </location>
</feature>
<dbReference type="FunFam" id="1.10.287.110:FF:000063">
    <property type="entry name" value="Translocation protein SEC63"/>
    <property type="match status" value="1"/>
</dbReference>
<feature type="transmembrane region" description="Helical" evidence="10">
    <location>
        <begin position="7"/>
        <end position="28"/>
    </location>
</feature>
<evidence type="ECO:0000256" key="5">
    <source>
        <dbReference type="ARBA" id="ARBA00022927"/>
    </source>
</evidence>
<dbReference type="Gene3D" id="1.10.150.20">
    <property type="entry name" value="5' to 3' exonuclease, C-terminal subdomain"/>
    <property type="match status" value="1"/>
</dbReference>
<sequence>MLQYDDSAFYFVALSFITLYIVPSWYSIISKVNVALFSTDEDIGAISRTSAEKQKAVELKKSSKGLKTLNSTGFIVNFVLTLLCSAIFLWLYFSVQSNGEVNSFDPFNILQIDTGAELKEIKKAYKKMSLKFHPDKNPNNPQAEATFMMVAKAYEALTNPVAKENWEKYGNPDGKQSLAVSIGLPEFLLNVDNRNLVLLTYLVVMVVVVPCAVWSYYSNSSKFGEKDVMYDSYAWYHHNLNEHTLTKSLPEVLAGSAEFRERNLTKSQADKDEIGRILARVKSHMQKPSYNHPVVLKGNVLLHAHLARETDVLSQSTGEDLRYMLRYSSSLIDAMISVCKHQESLKAALNCIKFGQYVAQGMWIKDSELLQLPHFTEKEAGHAAKGKPSAKTIKEYMAIPNESKKGLKEFTDEQKEDIFKCCDILPNLAVESKVYVDDDEDDNVYEGDLCTVAVTLTRKNVAEGEKAGLVHAPRFPFPRREAWWVALGTKEGKIISIDKVTSAERVVVHKIKFLAPRAGHYEFDLYVLSNAYVGFDHEESVELTTQDASALPEYKVHPDDAELDDEPTLFEEMMNANIEADSDSDEEDDSDEDDDDESEEDGIRELTEEDLKKRELQKARKKAAAAAGDDSDSDDDSDVEEVHAD</sequence>
<keyword evidence="8" id="KW-0143">Chaperone</keyword>
<dbReference type="SMART" id="SM00271">
    <property type="entry name" value="DnaJ"/>
    <property type="match status" value="1"/>
</dbReference>
<dbReference type="InterPro" id="IPR001623">
    <property type="entry name" value="DnaJ_domain"/>
</dbReference>
<dbReference type="Gene3D" id="1.10.3380.10">
    <property type="entry name" value="Sec63 N-terminal domain-like domain"/>
    <property type="match status" value="1"/>
</dbReference>
<evidence type="ECO:0000313" key="12">
    <source>
        <dbReference type="EMBL" id="KAL3808844.1"/>
    </source>
</evidence>
<dbReference type="AlphaFoldDB" id="A0ABD3R7Y9"/>
<dbReference type="InterPro" id="IPR004179">
    <property type="entry name" value="Sec63-dom"/>
</dbReference>
<dbReference type="PRINTS" id="PR00625">
    <property type="entry name" value="JDOMAIN"/>
</dbReference>
<dbReference type="SUPFAM" id="SSF81296">
    <property type="entry name" value="E set domains"/>
    <property type="match status" value="1"/>
</dbReference>
<dbReference type="Pfam" id="PF00226">
    <property type="entry name" value="DnaJ"/>
    <property type="match status" value="1"/>
</dbReference>
<dbReference type="Gene3D" id="1.10.287.110">
    <property type="entry name" value="DnaJ domain"/>
    <property type="match status" value="1"/>
</dbReference>
<dbReference type="PANTHER" id="PTHR24075">
    <property type="entry name" value="SEC63 DOMAIN-CONTAINING"/>
    <property type="match status" value="1"/>
</dbReference>
<keyword evidence="3 10" id="KW-0812">Transmembrane</keyword>
<keyword evidence="4" id="KW-0256">Endoplasmic reticulum</keyword>
<evidence type="ECO:0000259" key="11">
    <source>
        <dbReference type="PROSITE" id="PS50076"/>
    </source>
</evidence>
<name>A0ABD3R7Y9_9STRA</name>
<keyword evidence="2" id="KW-0813">Transport</keyword>
<dbReference type="SMART" id="SM00973">
    <property type="entry name" value="Sec63"/>
    <property type="match status" value="1"/>
</dbReference>
<feature type="transmembrane region" description="Helical" evidence="10">
    <location>
        <begin position="74"/>
        <end position="93"/>
    </location>
</feature>
<organism evidence="12 13">
    <name type="scientific">Cyclostephanos tholiformis</name>
    <dbReference type="NCBI Taxonomy" id="382380"/>
    <lineage>
        <taxon>Eukaryota</taxon>
        <taxon>Sar</taxon>
        <taxon>Stramenopiles</taxon>
        <taxon>Ochrophyta</taxon>
        <taxon>Bacillariophyta</taxon>
        <taxon>Coscinodiscophyceae</taxon>
        <taxon>Thalassiosirophycidae</taxon>
        <taxon>Stephanodiscales</taxon>
        <taxon>Stephanodiscaceae</taxon>
        <taxon>Cyclostephanos</taxon>
    </lineage>
</organism>
<dbReference type="InterPro" id="IPR036869">
    <property type="entry name" value="J_dom_sf"/>
</dbReference>
<dbReference type="InterPro" id="IPR035892">
    <property type="entry name" value="C2_domain_sf"/>
</dbReference>
<dbReference type="SUPFAM" id="SSF46565">
    <property type="entry name" value="Chaperone J-domain"/>
    <property type="match status" value="1"/>
</dbReference>
<dbReference type="SUPFAM" id="SSF158702">
    <property type="entry name" value="Sec63 N-terminal domain-like"/>
    <property type="match status" value="1"/>
</dbReference>
<dbReference type="Proteomes" id="UP001530377">
    <property type="component" value="Unassembled WGS sequence"/>
</dbReference>
<feature type="compositionally biased region" description="Acidic residues" evidence="9">
    <location>
        <begin position="580"/>
        <end position="600"/>
    </location>
</feature>
<comment type="caution">
    <text evidence="12">The sequence shown here is derived from an EMBL/GenBank/DDBJ whole genome shotgun (WGS) entry which is preliminary data.</text>
</comment>
<evidence type="ECO:0000256" key="3">
    <source>
        <dbReference type="ARBA" id="ARBA00022692"/>
    </source>
</evidence>
<evidence type="ECO:0000256" key="7">
    <source>
        <dbReference type="ARBA" id="ARBA00023136"/>
    </source>
</evidence>
<feature type="region of interest" description="Disordered" evidence="9">
    <location>
        <begin position="577"/>
        <end position="645"/>
    </location>
</feature>
<dbReference type="InterPro" id="IPR014756">
    <property type="entry name" value="Ig_E-set"/>
</dbReference>
<dbReference type="PANTHER" id="PTHR24075:SF0">
    <property type="entry name" value="TRANSLOCATION PROTEIN SEC63 HOMOLOG"/>
    <property type="match status" value="1"/>
</dbReference>
<dbReference type="PROSITE" id="PS50076">
    <property type="entry name" value="DNAJ_2"/>
    <property type="match status" value="1"/>
</dbReference>
<dbReference type="CDD" id="cd06257">
    <property type="entry name" value="DnaJ"/>
    <property type="match status" value="1"/>
</dbReference>
<evidence type="ECO:0000256" key="1">
    <source>
        <dbReference type="ARBA" id="ARBA00004477"/>
    </source>
</evidence>
<dbReference type="GO" id="GO:0015031">
    <property type="term" value="P:protein transport"/>
    <property type="evidence" value="ECO:0007669"/>
    <property type="project" value="UniProtKB-KW"/>
</dbReference>
<feature type="compositionally biased region" description="Basic and acidic residues" evidence="9">
    <location>
        <begin position="601"/>
        <end position="618"/>
    </location>
</feature>
<dbReference type="EMBL" id="JALLPB020000466">
    <property type="protein sequence ID" value="KAL3808844.1"/>
    <property type="molecule type" value="Genomic_DNA"/>
</dbReference>
<reference evidence="12 13" key="1">
    <citation type="submission" date="2024-10" db="EMBL/GenBank/DDBJ databases">
        <title>Updated reference genomes for cyclostephanoid diatoms.</title>
        <authorList>
            <person name="Roberts W.R."/>
            <person name="Alverson A.J."/>
        </authorList>
    </citation>
    <scope>NUCLEOTIDE SEQUENCE [LARGE SCALE GENOMIC DNA]</scope>
    <source>
        <strain evidence="12 13">AJA228-03</strain>
    </source>
</reference>
<feature type="domain" description="J" evidence="11">
    <location>
        <begin position="105"/>
        <end position="170"/>
    </location>
</feature>
<proteinExistence type="predicted"/>
<evidence type="ECO:0000256" key="6">
    <source>
        <dbReference type="ARBA" id="ARBA00022989"/>
    </source>
</evidence>
<keyword evidence="13" id="KW-1185">Reference proteome</keyword>
<evidence type="ECO:0000256" key="4">
    <source>
        <dbReference type="ARBA" id="ARBA00022824"/>
    </source>
</evidence>
<evidence type="ECO:0000313" key="13">
    <source>
        <dbReference type="Proteomes" id="UP001530377"/>
    </source>
</evidence>
<keyword evidence="7 10" id="KW-0472">Membrane</keyword>
<feature type="compositionally biased region" description="Acidic residues" evidence="9">
    <location>
        <begin position="629"/>
        <end position="639"/>
    </location>
</feature>
<comment type="subcellular location">
    <subcellularLocation>
        <location evidence="1">Endoplasmic reticulum membrane</location>
        <topology evidence="1">Multi-pass membrane protein</topology>
    </subcellularLocation>
</comment>
<gene>
    <name evidence="12" type="ORF">ACHAXA_003895</name>
</gene>
<protein>
    <recommendedName>
        <fullName evidence="11">J domain-containing protein</fullName>
    </recommendedName>
</protein>
<dbReference type="GO" id="GO:0005789">
    <property type="term" value="C:endoplasmic reticulum membrane"/>
    <property type="evidence" value="ECO:0007669"/>
    <property type="project" value="UniProtKB-SubCell"/>
</dbReference>